<accession>A0A7W5HA06</accession>
<feature type="transmembrane region" description="Helical" evidence="8">
    <location>
        <begin position="217"/>
        <end position="239"/>
    </location>
</feature>
<evidence type="ECO:0000256" key="2">
    <source>
        <dbReference type="ARBA" id="ARBA00008017"/>
    </source>
</evidence>
<evidence type="ECO:0000256" key="6">
    <source>
        <dbReference type="ARBA" id="ARBA00023136"/>
    </source>
</evidence>
<evidence type="ECO:0000313" key="11">
    <source>
        <dbReference type="Proteomes" id="UP000536179"/>
    </source>
</evidence>
<feature type="domain" description="BON" evidence="9">
    <location>
        <begin position="91"/>
        <end position="157"/>
    </location>
</feature>
<evidence type="ECO:0000313" key="10">
    <source>
        <dbReference type="EMBL" id="MBB3210655.1"/>
    </source>
</evidence>
<dbReference type="SUPFAM" id="SSF50182">
    <property type="entry name" value="Sm-like ribonucleoproteins"/>
    <property type="match status" value="1"/>
</dbReference>
<dbReference type="InterPro" id="IPR007055">
    <property type="entry name" value="BON_dom"/>
</dbReference>
<gene>
    <name evidence="10" type="ORF">FHS27_006503</name>
</gene>
<organism evidence="10 11">
    <name type="scientific">Aporhodopirellula rubra</name>
    <dbReference type="NCBI Taxonomy" id="980271"/>
    <lineage>
        <taxon>Bacteria</taxon>
        <taxon>Pseudomonadati</taxon>
        <taxon>Planctomycetota</taxon>
        <taxon>Planctomycetia</taxon>
        <taxon>Pirellulales</taxon>
        <taxon>Pirellulaceae</taxon>
        <taxon>Aporhodopirellula</taxon>
    </lineage>
</organism>
<dbReference type="InterPro" id="IPR023408">
    <property type="entry name" value="MscS_beta-dom_sf"/>
</dbReference>
<protein>
    <submittedName>
        <fullName evidence="10">Small-conductance mechanosensitive channel</fullName>
    </submittedName>
</protein>
<keyword evidence="11" id="KW-1185">Reference proteome</keyword>
<dbReference type="Pfam" id="PF04972">
    <property type="entry name" value="BON"/>
    <property type="match status" value="1"/>
</dbReference>
<dbReference type="InterPro" id="IPR049278">
    <property type="entry name" value="MS_channel_C"/>
</dbReference>
<comment type="caution">
    <text evidence="10">The sequence shown here is derived from an EMBL/GenBank/DDBJ whole genome shotgun (WGS) entry which is preliminary data.</text>
</comment>
<dbReference type="Pfam" id="PF21082">
    <property type="entry name" value="MS_channel_3rd"/>
    <property type="match status" value="1"/>
</dbReference>
<dbReference type="InterPro" id="IPR045275">
    <property type="entry name" value="MscS_archaea/bacteria_type"/>
</dbReference>
<feature type="region of interest" description="Disordered" evidence="7">
    <location>
        <begin position="441"/>
        <end position="503"/>
    </location>
</feature>
<evidence type="ECO:0000259" key="9">
    <source>
        <dbReference type="PROSITE" id="PS50914"/>
    </source>
</evidence>
<dbReference type="RefSeq" id="WP_246421351.1">
    <property type="nucleotide sequence ID" value="NZ_JACHXU010000047.1"/>
</dbReference>
<evidence type="ECO:0000256" key="5">
    <source>
        <dbReference type="ARBA" id="ARBA00022989"/>
    </source>
</evidence>
<dbReference type="GO" id="GO:0008381">
    <property type="term" value="F:mechanosensitive monoatomic ion channel activity"/>
    <property type="evidence" value="ECO:0007669"/>
    <property type="project" value="InterPro"/>
</dbReference>
<dbReference type="PROSITE" id="PS50914">
    <property type="entry name" value="BON"/>
    <property type="match status" value="1"/>
</dbReference>
<dbReference type="Pfam" id="PF00924">
    <property type="entry name" value="MS_channel_2nd"/>
    <property type="match status" value="1"/>
</dbReference>
<dbReference type="SUPFAM" id="SSF82689">
    <property type="entry name" value="Mechanosensitive channel protein MscS (YggB), C-terminal domain"/>
    <property type="match status" value="1"/>
</dbReference>
<dbReference type="InterPro" id="IPR006685">
    <property type="entry name" value="MscS_channel_2nd"/>
</dbReference>
<evidence type="ECO:0000256" key="1">
    <source>
        <dbReference type="ARBA" id="ARBA00004651"/>
    </source>
</evidence>
<keyword evidence="6 8" id="KW-0472">Membrane</keyword>
<keyword evidence="5 8" id="KW-1133">Transmembrane helix</keyword>
<comment type="subcellular location">
    <subcellularLocation>
        <location evidence="1">Cell membrane</location>
        <topology evidence="1">Multi-pass membrane protein</topology>
    </subcellularLocation>
</comment>
<dbReference type="Gene3D" id="3.30.1340.30">
    <property type="match status" value="1"/>
</dbReference>
<proteinExistence type="inferred from homology"/>
<evidence type="ECO:0000256" key="8">
    <source>
        <dbReference type="SAM" id="Phobius"/>
    </source>
</evidence>
<dbReference type="Gene3D" id="1.10.287.1260">
    <property type="match status" value="1"/>
</dbReference>
<keyword evidence="3" id="KW-1003">Cell membrane</keyword>
<evidence type="ECO:0000256" key="7">
    <source>
        <dbReference type="SAM" id="MobiDB-lite"/>
    </source>
</evidence>
<dbReference type="InterPro" id="IPR011066">
    <property type="entry name" value="MscS_channel_C_sf"/>
</dbReference>
<keyword evidence="4 8" id="KW-0812">Transmembrane</keyword>
<dbReference type="PANTHER" id="PTHR30221:SF1">
    <property type="entry name" value="SMALL-CONDUCTANCE MECHANOSENSITIVE CHANNEL"/>
    <property type="match status" value="1"/>
</dbReference>
<feature type="transmembrane region" description="Helical" evidence="8">
    <location>
        <begin position="245"/>
        <end position="266"/>
    </location>
</feature>
<name>A0A7W5HA06_9BACT</name>
<feature type="transmembrane region" description="Helical" evidence="8">
    <location>
        <begin position="177"/>
        <end position="197"/>
    </location>
</feature>
<dbReference type="InterPro" id="IPR010920">
    <property type="entry name" value="LSM_dom_sf"/>
</dbReference>
<dbReference type="Proteomes" id="UP000536179">
    <property type="component" value="Unassembled WGS sequence"/>
</dbReference>
<dbReference type="Gene3D" id="3.30.70.100">
    <property type="match status" value="1"/>
</dbReference>
<dbReference type="AlphaFoldDB" id="A0A7W5HA06"/>
<dbReference type="PANTHER" id="PTHR30221">
    <property type="entry name" value="SMALL-CONDUCTANCE MECHANOSENSITIVE CHANNEL"/>
    <property type="match status" value="1"/>
</dbReference>
<dbReference type="Gene3D" id="2.30.30.60">
    <property type="match status" value="1"/>
</dbReference>
<reference evidence="10 11" key="1">
    <citation type="submission" date="2020-08" db="EMBL/GenBank/DDBJ databases">
        <title>Genomic Encyclopedia of Type Strains, Phase III (KMG-III): the genomes of soil and plant-associated and newly described type strains.</title>
        <authorList>
            <person name="Whitman W."/>
        </authorList>
    </citation>
    <scope>NUCLEOTIDE SEQUENCE [LARGE SCALE GENOMIC DNA]</scope>
    <source>
        <strain evidence="10 11">CECT 8075</strain>
    </source>
</reference>
<evidence type="ECO:0000256" key="4">
    <source>
        <dbReference type="ARBA" id="ARBA00022692"/>
    </source>
</evidence>
<evidence type="ECO:0000256" key="3">
    <source>
        <dbReference type="ARBA" id="ARBA00022475"/>
    </source>
</evidence>
<comment type="similarity">
    <text evidence="2">Belongs to the MscS (TC 1.A.23) family.</text>
</comment>
<sequence>MNTKPLAPSPSVVLIRRTRSSIREWRSMNGAANRVRGVSIVLACSLMAFCIAVGSSVTAFAQDTGDPSAILDSDEKPIETPDKVEVEPTAIDEDISTRLQSIFEATNWFEGVDVSTDEGVVFLSGVADSAPHREWAERVAQKTSDVVAVVNQIEVAKHSIWDITPAVGQLQTLGADFVQLIPLLAIGTLVIVLAYAVARISAMLARRITARRVDSQLLQQVIASTVAVLVMLIGVYIALKVSGLSRLAVTVLGGTGLVGLALGFAFRDIAENYLSSILISLNRPFSVGDLIELEGYKGFVRRVTTRGTLLLTVDGNHIQIPNNTVYKAIVTNYSSSPRIRREFIVGIGYDDSVTQAQDQIYEVLKRHEAVLDDPAPMVLVDSLGAATVNLVTRFWLDSGKFDAASVSSALMRQAKTALAEANISMPDESREVVFPQGVPVAMLDAPPKQPSEAAPTQSESRTPNHEPDKANSSAAEGGLENKDEEIQSHAAEGELEQGENLIG</sequence>
<dbReference type="EMBL" id="JACHXU010000047">
    <property type="protein sequence ID" value="MBB3210655.1"/>
    <property type="molecule type" value="Genomic_DNA"/>
</dbReference>
<dbReference type="GO" id="GO:0005886">
    <property type="term" value="C:plasma membrane"/>
    <property type="evidence" value="ECO:0007669"/>
    <property type="project" value="UniProtKB-SubCell"/>
</dbReference>